<dbReference type="PATRIC" id="fig|522373.3.peg.303"/>
<dbReference type="InterPro" id="IPR009678">
    <property type="entry name" value="Phage_tail_completion_R"/>
</dbReference>
<dbReference type="RefSeq" id="WP_012478850.1">
    <property type="nucleotide sequence ID" value="NC_010943.1"/>
</dbReference>
<evidence type="ECO:0000313" key="2">
    <source>
        <dbReference type="Proteomes" id="UP000008840"/>
    </source>
</evidence>
<dbReference type="HOGENOM" id="CLU_122706_0_0_6"/>
<dbReference type="EnsemblBacteria" id="CAQ43916">
    <property type="protein sequence ID" value="CAQ43916"/>
    <property type="gene ID" value="Smlt0313"/>
</dbReference>
<dbReference type="Pfam" id="PF06891">
    <property type="entry name" value="P2_Phage_GpR"/>
    <property type="match status" value="1"/>
</dbReference>
<dbReference type="AlphaFoldDB" id="B2FIY7"/>
<organism evidence="1 2">
    <name type="scientific">Stenotrophomonas maltophilia (strain K279a)</name>
    <dbReference type="NCBI Taxonomy" id="522373"/>
    <lineage>
        <taxon>Bacteria</taxon>
        <taxon>Pseudomonadati</taxon>
        <taxon>Pseudomonadota</taxon>
        <taxon>Gammaproteobacteria</taxon>
        <taxon>Lysobacterales</taxon>
        <taxon>Lysobacteraceae</taxon>
        <taxon>Stenotrophomonas</taxon>
        <taxon>Stenotrophomonas maltophilia group</taxon>
    </lineage>
</organism>
<gene>
    <name evidence="1" type="primary">R</name>
    <name evidence="1" type="ordered locus">Smlt0313</name>
</gene>
<protein>
    <submittedName>
        <fullName evidence="1">Tail completion protein R (Gpr)</fullName>
    </submittedName>
</protein>
<name>B2FIY7_STRMK</name>
<reference evidence="1 2" key="1">
    <citation type="journal article" date="2008" name="Genome Biol.">
        <title>The complete genome, comparative and functional analysis of Stenotrophomonas maltophilia reveals an organism heavily shielded by drug resistance determinants.</title>
        <authorList>
            <person name="Crossman L.C."/>
            <person name="Gould V.C."/>
            <person name="Dow J.M."/>
            <person name="Vernikos G.S."/>
            <person name="Okazaki A."/>
            <person name="Sebaihia M."/>
            <person name="Saunders D."/>
            <person name="Arrowsmith C."/>
            <person name="Carver T."/>
            <person name="Peters N."/>
            <person name="Adlem E."/>
            <person name="Kerhornou A."/>
            <person name="Lord A."/>
            <person name="Murphy L."/>
            <person name="Seeger K."/>
            <person name="Squares R."/>
            <person name="Rutter S."/>
            <person name="Quail M.A."/>
            <person name="Rajandream M.A."/>
            <person name="Harris D."/>
            <person name="Churcher C."/>
            <person name="Bentley S.D."/>
            <person name="Parkhill J."/>
            <person name="Thomson N.R."/>
            <person name="Avison M.B."/>
        </authorList>
    </citation>
    <scope>NUCLEOTIDE SEQUENCE [LARGE SCALE GENOMIC DNA]</scope>
    <source>
        <strain evidence="1 2">K279a</strain>
    </source>
</reference>
<proteinExistence type="predicted"/>
<dbReference type="eggNOG" id="ENOG5032RTF">
    <property type="taxonomic scope" value="Bacteria"/>
</dbReference>
<sequence length="161" mass="17459">MKKPQLLRDHLVAAIPALHADPERLLIFVDNGGLAGTYRPGASFEYRYTLDLVLTDFAGSPEAVMVPLLQWLTRHQSELLANPANRDKLTFEVDVLADNLVDLAIKLTLTERVCVSRADDGTLVLEHLAEPPTEGEHADTLAGGTLVADGRVIATLPSIAQ</sequence>
<dbReference type="KEGG" id="sml:Smlt0313"/>
<dbReference type="EMBL" id="AM743169">
    <property type="protein sequence ID" value="CAQ43916.1"/>
    <property type="molecule type" value="Genomic_DNA"/>
</dbReference>
<dbReference type="Proteomes" id="UP000008840">
    <property type="component" value="Chromosome"/>
</dbReference>
<accession>B2FIY7</accession>
<keyword evidence="2" id="KW-1185">Reference proteome</keyword>
<evidence type="ECO:0000313" key="1">
    <source>
        <dbReference type="EMBL" id="CAQ43916.1"/>
    </source>
</evidence>